<dbReference type="OMA" id="MNFNCCS"/>
<evidence type="ECO:0000259" key="1">
    <source>
        <dbReference type="Pfam" id="PF24750"/>
    </source>
</evidence>
<organism evidence="2">
    <name type="scientific">Eucalyptus grandis</name>
    <name type="common">Flooded gum</name>
    <dbReference type="NCBI Taxonomy" id="71139"/>
    <lineage>
        <taxon>Eukaryota</taxon>
        <taxon>Viridiplantae</taxon>
        <taxon>Streptophyta</taxon>
        <taxon>Embryophyta</taxon>
        <taxon>Tracheophyta</taxon>
        <taxon>Spermatophyta</taxon>
        <taxon>Magnoliopsida</taxon>
        <taxon>eudicotyledons</taxon>
        <taxon>Gunneridae</taxon>
        <taxon>Pentapetalae</taxon>
        <taxon>rosids</taxon>
        <taxon>malvids</taxon>
        <taxon>Myrtales</taxon>
        <taxon>Myrtaceae</taxon>
        <taxon>Myrtoideae</taxon>
        <taxon>Eucalypteae</taxon>
        <taxon>Eucalyptus</taxon>
    </lineage>
</organism>
<accession>A0A059BF12</accession>
<dbReference type="EMBL" id="KK198759">
    <property type="protein sequence ID" value="KCW64270.1"/>
    <property type="molecule type" value="Genomic_DNA"/>
</dbReference>
<protein>
    <recommendedName>
        <fullName evidence="1">F-box protein At3g26010-like beta-propeller domain-containing protein</fullName>
    </recommendedName>
</protein>
<dbReference type="Pfam" id="PF24750">
    <property type="entry name" value="b-prop_At3g26010-like"/>
    <property type="match status" value="1"/>
</dbReference>
<dbReference type="PANTHER" id="PTHR35546:SF70">
    <property type="entry name" value="F-BOX PROTEIN INTERACTION DOMAIN PROTEIN"/>
    <property type="match status" value="1"/>
</dbReference>
<name>A0A059BF12_EUCGR</name>
<dbReference type="PANTHER" id="PTHR35546">
    <property type="entry name" value="F-BOX PROTEIN INTERACTION DOMAIN PROTEIN-RELATED"/>
    <property type="match status" value="1"/>
</dbReference>
<gene>
    <name evidence="2" type="ORF">EUGRSUZ_G01906</name>
</gene>
<dbReference type="InParanoid" id="A0A059BF12"/>
<dbReference type="InterPro" id="IPR055290">
    <property type="entry name" value="At3g26010-like"/>
</dbReference>
<dbReference type="Gramene" id="KCW64270">
    <property type="protein sequence ID" value="KCW64270"/>
    <property type="gene ID" value="EUGRSUZ_G01906"/>
</dbReference>
<reference evidence="2" key="1">
    <citation type="submission" date="2013-07" db="EMBL/GenBank/DDBJ databases">
        <title>The genome of Eucalyptus grandis.</title>
        <authorList>
            <person name="Schmutz J."/>
            <person name="Hayes R."/>
            <person name="Myburg A."/>
            <person name="Tuskan G."/>
            <person name="Grattapaglia D."/>
            <person name="Rokhsar D.S."/>
        </authorList>
    </citation>
    <scope>NUCLEOTIDE SEQUENCE</scope>
    <source>
        <tissue evidence="2">Leaf extractions</tissue>
    </source>
</reference>
<feature type="domain" description="F-box protein At3g26010-like beta-propeller" evidence="1">
    <location>
        <begin position="53"/>
        <end position="244"/>
    </location>
</feature>
<dbReference type="AlphaFoldDB" id="A0A059BF12"/>
<evidence type="ECO:0000313" key="2">
    <source>
        <dbReference type="EMBL" id="KCW64270.1"/>
    </source>
</evidence>
<dbReference type="InterPro" id="IPR056592">
    <property type="entry name" value="Beta-prop_At3g26010-like"/>
</dbReference>
<proteinExistence type="predicted"/>
<sequence length="419" mass="47619">MERPSSSICRVSGDHHAGLLCHYLLQNGSAQYVFLDIYEGCYVGVNQYRSFHAEMNAHICASCNGLILITLPSANGLSYHTYDLFAKQCVSLPQPQITRRSIGTALAFDGQCYQVVRVFRVEAKSVTANNPLASSEEDDWLEMEIFSSETGMWSHYCPLIRLPPELPKLSTAPLFANGAIHWEVGGYLLMCNLSQRNCKLIRLPNQSPNWTWHTMTFGQCLWESEGLVRYCYSNIEGIHTWALLKGQDHGSCPDYSSCDIASFEWTLVHSIKHETLISRNPDVFRRLESLVHTVKHETLLSHRADVFTKLEQNRYYFSLLNWKPYFISPCGYSSVLKVIYLRLPGVIVSYDPSTQILSEICTFECPNLDFHCCSVFVVDYHLQGESRMEDAGSSRGKKELVHLPLADMIVQKNSNENCK</sequence>